<sequence>MPRLACILVFISAILAMTRSRSCPVRGYPALTGRRFAGPVNTTRMLVLFCFATPTLAQDLQLRLPLDCTLGDDCFVQQYVDADPGPGARDFTGGPLTYDGHKGTDIRVADDETMKAGIPILAPAAGRVIGVRDGTPDGTRVAGQDCGNGVVIDHGGGWQTQLCHLANGSVTTARGNTVTEGQPLALMGRTGQTEFPHVHIAVRRDGAVVDPFVEALWLEAPIYEAGGLLAAGFSDAIPEYDAVKAGTADAANLPVDAPALVLWGSIYGSQAGDVLRLTIRGPRGKEILSQDVALDRTQAQAFRAVGRRLNATSWQGGRYIGLVVLFRGEAELDRIETQVMLD</sequence>
<name>A0A1H7IGP6_9RHOB</name>
<dbReference type="Pfam" id="PF01551">
    <property type="entry name" value="Peptidase_M23"/>
    <property type="match status" value="1"/>
</dbReference>
<reference evidence="2 3" key="1">
    <citation type="submission" date="2016-10" db="EMBL/GenBank/DDBJ databases">
        <authorList>
            <person name="de Groot N.N."/>
        </authorList>
    </citation>
    <scope>NUCLEOTIDE SEQUENCE [LARGE SCALE GENOMIC DNA]</scope>
    <source>
        <strain evidence="2 3">DSM 14858</strain>
    </source>
</reference>
<dbReference type="PANTHER" id="PTHR21666:SF270">
    <property type="entry name" value="MUREIN HYDROLASE ACTIVATOR ENVC"/>
    <property type="match status" value="1"/>
</dbReference>
<dbReference type="Proteomes" id="UP000199283">
    <property type="component" value="Unassembled WGS sequence"/>
</dbReference>
<evidence type="ECO:0000313" key="3">
    <source>
        <dbReference type="Proteomes" id="UP000199283"/>
    </source>
</evidence>
<dbReference type="InterPro" id="IPR016047">
    <property type="entry name" value="M23ase_b-sheet_dom"/>
</dbReference>
<dbReference type="STRING" id="188906.SAMN04488526_1036"/>
<dbReference type="AlphaFoldDB" id="A0A1H7IGP6"/>
<evidence type="ECO:0000259" key="1">
    <source>
        <dbReference type="Pfam" id="PF01551"/>
    </source>
</evidence>
<keyword evidence="3" id="KW-1185">Reference proteome</keyword>
<dbReference type="CDD" id="cd12797">
    <property type="entry name" value="M23_peptidase"/>
    <property type="match status" value="1"/>
</dbReference>
<accession>A0A1H7IGP6</accession>
<dbReference type="EMBL" id="FNZQ01000001">
    <property type="protein sequence ID" value="SEK61494.1"/>
    <property type="molecule type" value="Genomic_DNA"/>
</dbReference>
<evidence type="ECO:0000313" key="2">
    <source>
        <dbReference type="EMBL" id="SEK61494.1"/>
    </source>
</evidence>
<dbReference type="InterPro" id="IPR050570">
    <property type="entry name" value="Cell_wall_metabolism_enzyme"/>
</dbReference>
<dbReference type="GO" id="GO:0004222">
    <property type="term" value="F:metalloendopeptidase activity"/>
    <property type="evidence" value="ECO:0007669"/>
    <property type="project" value="TreeGrafter"/>
</dbReference>
<dbReference type="InterPro" id="IPR011055">
    <property type="entry name" value="Dup_hybrid_motif"/>
</dbReference>
<protein>
    <submittedName>
        <fullName evidence="2">Peptidase family M23</fullName>
    </submittedName>
</protein>
<dbReference type="PANTHER" id="PTHR21666">
    <property type="entry name" value="PEPTIDASE-RELATED"/>
    <property type="match status" value="1"/>
</dbReference>
<dbReference type="SUPFAM" id="SSF51261">
    <property type="entry name" value="Duplicated hybrid motif"/>
    <property type="match status" value="1"/>
</dbReference>
<organism evidence="2 3">
    <name type="scientific">Jannaschia helgolandensis</name>
    <dbReference type="NCBI Taxonomy" id="188906"/>
    <lineage>
        <taxon>Bacteria</taxon>
        <taxon>Pseudomonadati</taxon>
        <taxon>Pseudomonadota</taxon>
        <taxon>Alphaproteobacteria</taxon>
        <taxon>Rhodobacterales</taxon>
        <taxon>Roseobacteraceae</taxon>
        <taxon>Jannaschia</taxon>
    </lineage>
</organism>
<gene>
    <name evidence="2" type="ORF">SAMN04488526_1036</name>
</gene>
<feature type="domain" description="M23ase beta-sheet core" evidence="1">
    <location>
        <begin position="100"/>
        <end position="211"/>
    </location>
</feature>
<proteinExistence type="predicted"/>
<dbReference type="Gene3D" id="2.70.70.10">
    <property type="entry name" value="Glucose Permease (Domain IIA)"/>
    <property type="match status" value="1"/>
</dbReference>